<dbReference type="AlphaFoldDB" id="A0A9P5LJ21"/>
<keyword evidence="4" id="KW-1185">Reference proteome</keyword>
<accession>A0A9P5LJ21</accession>
<sequence length="113" mass="12351">MNNSSRENPRATRNSSPNQRGKPFTPRKRGTRGARRAGPSGSNSSNSSSQEQGQEITDPAARQQMKQTMAMALITNPAVPLPFPLSILLGVTTLVYPSGTKNREESQEEPRKE</sequence>
<organism evidence="3 4">
    <name type="scientific">Cylindrodendrum hubeiense</name>
    <dbReference type="NCBI Taxonomy" id="595255"/>
    <lineage>
        <taxon>Eukaryota</taxon>
        <taxon>Fungi</taxon>
        <taxon>Dikarya</taxon>
        <taxon>Ascomycota</taxon>
        <taxon>Pezizomycotina</taxon>
        <taxon>Sordariomycetes</taxon>
        <taxon>Hypocreomycetidae</taxon>
        <taxon>Hypocreales</taxon>
        <taxon>Nectriaceae</taxon>
        <taxon>Cylindrodendrum</taxon>
    </lineage>
</organism>
<feature type="transmembrane region" description="Helical" evidence="2">
    <location>
        <begin position="72"/>
        <end position="96"/>
    </location>
</feature>
<keyword evidence="2" id="KW-0812">Transmembrane</keyword>
<proteinExistence type="predicted"/>
<evidence type="ECO:0000256" key="1">
    <source>
        <dbReference type="SAM" id="MobiDB-lite"/>
    </source>
</evidence>
<evidence type="ECO:0000313" key="3">
    <source>
        <dbReference type="EMBL" id="KAF7552456.1"/>
    </source>
</evidence>
<gene>
    <name evidence="3" type="ORF">G7Z17_g4312</name>
</gene>
<evidence type="ECO:0000256" key="2">
    <source>
        <dbReference type="SAM" id="Phobius"/>
    </source>
</evidence>
<dbReference type="OrthoDB" id="5096252at2759"/>
<name>A0A9P5LJ21_9HYPO</name>
<dbReference type="Proteomes" id="UP000722485">
    <property type="component" value="Unassembled WGS sequence"/>
</dbReference>
<evidence type="ECO:0000313" key="4">
    <source>
        <dbReference type="Proteomes" id="UP000722485"/>
    </source>
</evidence>
<keyword evidence="2" id="KW-1133">Transmembrane helix</keyword>
<protein>
    <submittedName>
        <fullName evidence="3">Uncharacterized protein</fullName>
    </submittedName>
</protein>
<keyword evidence="2" id="KW-0472">Membrane</keyword>
<feature type="compositionally biased region" description="Basic residues" evidence="1">
    <location>
        <begin position="25"/>
        <end position="35"/>
    </location>
</feature>
<feature type="region of interest" description="Disordered" evidence="1">
    <location>
        <begin position="1"/>
        <end position="64"/>
    </location>
</feature>
<feature type="compositionally biased region" description="Polar residues" evidence="1">
    <location>
        <begin position="1"/>
        <end position="19"/>
    </location>
</feature>
<feature type="compositionally biased region" description="Low complexity" evidence="1">
    <location>
        <begin position="36"/>
        <end position="55"/>
    </location>
</feature>
<reference evidence="3" key="1">
    <citation type="submission" date="2020-03" db="EMBL/GenBank/DDBJ databases">
        <title>Draft Genome Sequence of Cylindrodendrum hubeiense.</title>
        <authorList>
            <person name="Buettner E."/>
            <person name="Kellner H."/>
        </authorList>
    </citation>
    <scope>NUCLEOTIDE SEQUENCE</scope>
    <source>
        <strain evidence="3">IHI 201604</strain>
    </source>
</reference>
<comment type="caution">
    <text evidence="3">The sequence shown here is derived from an EMBL/GenBank/DDBJ whole genome shotgun (WGS) entry which is preliminary data.</text>
</comment>
<dbReference type="EMBL" id="JAANBB010000060">
    <property type="protein sequence ID" value="KAF7552456.1"/>
    <property type="molecule type" value="Genomic_DNA"/>
</dbReference>